<dbReference type="SUPFAM" id="SSF51445">
    <property type="entry name" value="(Trans)glycosidases"/>
    <property type="match status" value="1"/>
</dbReference>
<dbReference type="Gene3D" id="2.60.120.260">
    <property type="entry name" value="Galactose-binding domain-like"/>
    <property type="match status" value="1"/>
</dbReference>
<keyword evidence="15" id="KW-1185">Reference proteome</keyword>
<evidence type="ECO:0000256" key="8">
    <source>
        <dbReference type="ARBA" id="ARBA00038429"/>
    </source>
</evidence>
<evidence type="ECO:0000313" key="15">
    <source>
        <dbReference type="Proteomes" id="UP000053095"/>
    </source>
</evidence>
<dbReference type="Pfam" id="PF22666">
    <property type="entry name" value="Glyco_hydro_2_N2"/>
    <property type="match status" value="1"/>
</dbReference>
<evidence type="ECO:0000256" key="10">
    <source>
        <dbReference type="ARBA" id="ARBA00041614"/>
    </source>
</evidence>
<dbReference type="Pfam" id="PF17786">
    <property type="entry name" value="Mannosidase_ig"/>
    <property type="match status" value="1"/>
</dbReference>
<dbReference type="InterPro" id="IPR008979">
    <property type="entry name" value="Galactose-bd-like_sf"/>
</dbReference>
<dbReference type="GO" id="GO:0000272">
    <property type="term" value="P:polysaccharide catabolic process"/>
    <property type="evidence" value="ECO:0007669"/>
    <property type="project" value="UniProtKB-KW"/>
</dbReference>
<comment type="similarity">
    <text evidence="8">Belongs to the glycosyl hydrolase 2 family. Beta-mannosidase B subfamily.</text>
</comment>
<dbReference type="InterPro" id="IPR017853">
    <property type="entry name" value="GH"/>
</dbReference>
<evidence type="ECO:0000313" key="14">
    <source>
        <dbReference type="EMBL" id="GAM43144.1"/>
    </source>
</evidence>
<evidence type="ECO:0000256" key="7">
    <source>
        <dbReference type="ARBA" id="ARBA00023326"/>
    </source>
</evidence>
<gene>
    <name evidence="14" type="ORF">TCE0_047f17717</name>
</gene>
<evidence type="ECO:0000256" key="1">
    <source>
        <dbReference type="ARBA" id="ARBA00000829"/>
    </source>
</evidence>
<dbReference type="FunFam" id="2.60.120.260:FF:000118">
    <property type="entry name" value="Beta-mannosidase B"/>
    <property type="match status" value="1"/>
</dbReference>
<feature type="domain" description="Mannosidase Ig/CBM-like" evidence="12">
    <location>
        <begin position="674"/>
        <end position="763"/>
    </location>
</feature>
<evidence type="ECO:0000256" key="2">
    <source>
        <dbReference type="ARBA" id="ARBA00004740"/>
    </source>
</evidence>
<evidence type="ECO:0000256" key="3">
    <source>
        <dbReference type="ARBA" id="ARBA00012754"/>
    </source>
</evidence>
<dbReference type="InterPro" id="IPR036156">
    <property type="entry name" value="Beta-gal/glucu_dom_sf"/>
</dbReference>
<dbReference type="UniPathway" id="UPA00280"/>
<keyword evidence="4" id="KW-0378">Hydrolase</keyword>
<comment type="catalytic activity">
    <reaction evidence="1">
        <text>Hydrolysis of terminal, non-reducing beta-D-mannose residues in beta-D-mannosides.</text>
        <dbReference type="EC" id="3.2.1.25"/>
    </reaction>
</comment>
<sequence>MPPNLAQFRTQLFVMETSIQIPTAEFEAMWGYVDNIIPDPFIGFNELDAEWISEKSWVYRTKLEKPIIPDGAKAFLVFDGLDTFSTVRLDGKVILESDNMFLGHRVDVTEQLLEDDKQSHTLEVTFDSALLKAREIQKKYPDHRWVCFNGETARLAVRKAQYHWGWDWGPILMTAGIWREVHLEVYNARIADIWTEIKLPRDHSVAHITTYAKLEFSHALDDYQGTFSLTFRGEEVSRQIIPLKSDGKYATKFTVDQPKLWWPNGYGEQNLYELTFTITDGSDNTLHQSTKTIGIRTAEVVQKLDKQGKSFFFRINGVDIFCGGSCWIPTDSFLPRVSAEKYRKWIKLMTRGNQVMIRVWGGGIYEEDAFYDACDELGILVWQDFMFGCGNYPTWPSLLDSIKREAVENVVRLRHHPAIVLYAGNNEDYQVQEQAGLTYDFNDKDPDSWLRTDFPARFIYEHLLPAVIKEYTPDVFYHPGSPWGDGKITSDPTVGDLHQWNVWHGSQEKYQIFGTIGGRFNSEFGMEAFPHLETIKYFVEDSKDLYPQSHVIDFHNKADGHERRLATYLVENLRTATDLETYIYLTQVVQEETMMFGYRAWRRQWGDERHCGGALLWQLNDCWPTISWAITDYFLRPKPAYYAMARVLAPIAVAVSREHHDWSVTHARPPKASRFELWAVSSLREEVEGLVELKFISIVTGLEVRTRVVQEKVRLAPNGTTNIILDGVIDHTKYPEPHVLAARLWVDGRLVARDVDWPQPFKYLDFSDRGIEVREINQNLSTENGKGQRKVALSTRKPVKCLVFEERDGVTVSDSAIDVVPGDDQIVEIDGLKAGDSPLGWKYLGQ</sequence>
<dbReference type="InterPro" id="IPR013783">
    <property type="entry name" value="Ig-like_fold"/>
</dbReference>
<dbReference type="GO" id="GO:0006516">
    <property type="term" value="P:glycoprotein catabolic process"/>
    <property type="evidence" value="ECO:0007669"/>
    <property type="project" value="TreeGrafter"/>
</dbReference>
<evidence type="ECO:0000256" key="5">
    <source>
        <dbReference type="ARBA" id="ARBA00023277"/>
    </source>
</evidence>
<dbReference type="Gene3D" id="2.60.40.10">
    <property type="entry name" value="Immunoglobulins"/>
    <property type="match status" value="1"/>
</dbReference>
<accession>A0A0B8MYI9</accession>
<evidence type="ECO:0000256" key="6">
    <source>
        <dbReference type="ARBA" id="ARBA00023295"/>
    </source>
</evidence>
<keyword evidence="6" id="KW-0326">Glycosidase</keyword>
<evidence type="ECO:0000259" key="11">
    <source>
        <dbReference type="Pfam" id="PF00703"/>
    </source>
</evidence>
<dbReference type="Gene3D" id="3.20.20.80">
    <property type="entry name" value="Glycosidases"/>
    <property type="match status" value="1"/>
</dbReference>
<evidence type="ECO:0000256" key="4">
    <source>
        <dbReference type="ARBA" id="ARBA00022801"/>
    </source>
</evidence>
<dbReference type="InterPro" id="IPR006102">
    <property type="entry name" value="Ig-like_GH2"/>
</dbReference>
<keyword evidence="5" id="KW-0119">Carbohydrate metabolism</keyword>
<dbReference type="GO" id="GO:0004567">
    <property type="term" value="F:beta-mannosidase activity"/>
    <property type="evidence" value="ECO:0007669"/>
    <property type="project" value="UniProtKB-EC"/>
</dbReference>
<dbReference type="EMBL" id="DF933843">
    <property type="protein sequence ID" value="GAM43144.1"/>
    <property type="molecule type" value="Genomic_DNA"/>
</dbReference>
<dbReference type="SUPFAM" id="SSF49785">
    <property type="entry name" value="Galactose-binding domain-like"/>
    <property type="match status" value="1"/>
</dbReference>
<dbReference type="InterPro" id="IPR050887">
    <property type="entry name" value="Beta-mannosidase_GH2"/>
</dbReference>
<dbReference type="FunFam" id="3.20.20.80:FF:000050">
    <property type="entry name" value="Beta-mannosidase B"/>
    <property type="match status" value="1"/>
</dbReference>
<dbReference type="Pfam" id="PF00703">
    <property type="entry name" value="Glyco_hydro_2"/>
    <property type="match status" value="1"/>
</dbReference>
<organism evidence="14 15">
    <name type="scientific">Talaromyces pinophilus</name>
    <name type="common">Penicillium pinophilum</name>
    <dbReference type="NCBI Taxonomy" id="128442"/>
    <lineage>
        <taxon>Eukaryota</taxon>
        <taxon>Fungi</taxon>
        <taxon>Dikarya</taxon>
        <taxon>Ascomycota</taxon>
        <taxon>Pezizomycotina</taxon>
        <taxon>Eurotiomycetes</taxon>
        <taxon>Eurotiomycetidae</taxon>
        <taxon>Eurotiales</taxon>
        <taxon>Trichocomaceae</taxon>
        <taxon>Talaromyces</taxon>
        <taxon>Talaromyces sect. Talaromyces</taxon>
    </lineage>
</organism>
<feature type="domain" description="Beta-mannosidase-like galactose-binding" evidence="13">
    <location>
        <begin position="35"/>
        <end position="179"/>
    </location>
</feature>
<protein>
    <recommendedName>
        <fullName evidence="9">Beta-mannosidase B</fullName>
        <ecNumber evidence="3">3.2.1.25</ecNumber>
    </recommendedName>
    <alternativeName>
        <fullName evidence="10">Mannanase B</fullName>
    </alternativeName>
</protein>
<dbReference type="InterPro" id="IPR041447">
    <property type="entry name" value="Mannosidase_ig"/>
</dbReference>
<dbReference type="PANTHER" id="PTHR43730:SF1">
    <property type="entry name" value="BETA-MANNOSIDASE"/>
    <property type="match status" value="1"/>
</dbReference>
<comment type="pathway">
    <text evidence="2">Glycan metabolism; N-glycan degradation.</text>
</comment>
<dbReference type="Proteomes" id="UP000053095">
    <property type="component" value="Unassembled WGS sequence"/>
</dbReference>
<dbReference type="SUPFAM" id="SSF49303">
    <property type="entry name" value="beta-Galactosidase/glucuronidase domain"/>
    <property type="match status" value="2"/>
</dbReference>
<dbReference type="InterPro" id="IPR054593">
    <property type="entry name" value="Beta-mannosidase-like_N2"/>
</dbReference>
<proteinExistence type="inferred from homology"/>
<reference evidence="15" key="1">
    <citation type="journal article" date="2015" name="Genome Announc.">
        <title>Draft genome sequence of Talaromyces cellulolyticus strain Y-94, a source of lignocellulosic biomass-degrading enzymes.</title>
        <authorList>
            <person name="Fujii T."/>
            <person name="Koike H."/>
            <person name="Sawayama S."/>
            <person name="Yano S."/>
            <person name="Inoue H."/>
        </authorList>
    </citation>
    <scope>NUCLEOTIDE SEQUENCE [LARGE SCALE GENOMIC DNA]</scope>
    <source>
        <strain evidence="15">Y-94</strain>
    </source>
</reference>
<name>A0A0B8MYI9_TALPI</name>
<dbReference type="PANTHER" id="PTHR43730">
    <property type="entry name" value="BETA-MANNOSIDASE"/>
    <property type="match status" value="1"/>
</dbReference>
<evidence type="ECO:0000259" key="12">
    <source>
        <dbReference type="Pfam" id="PF17786"/>
    </source>
</evidence>
<feature type="domain" description="Glycoside hydrolase family 2 immunoglobulin-like beta-sandwich" evidence="11">
    <location>
        <begin position="189"/>
        <end position="296"/>
    </location>
</feature>
<dbReference type="EC" id="3.2.1.25" evidence="3"/>
<keyword evidence="7" id="KW-0624">Polysaccharide degradation</keyword>
<evidence type="ECO:0000259" key="13">
    <source>
        <dbReference type="Pfam" id="PF22666"/>
    </source>
</evidence>
<evidence type="ECO:0000256" key="9">
    <source>
        <dbReference type="ARBA" id="ARBA00041069"/>
    </source>
</evidence>
<dbReference type="AlphaFoldDB" id="A0A0B8MYI9"/>